<accession>A0A0M3IZB5</accession>
<organism evidence="9">
    <name type="scientific">Anisakis simplex</name>
    <name type="common">Herring worm</name>
    <dbReference type="NCBI Taxonomy" id="6269"/>
    <lineage>
        <taxon>Eukaryota</taxon>
        <taxon>Metazoa</taxon>
        <taxon>Ecdysozoa</taxon>
        <taxon>Nematoda</taxon>
        <taxon>Chromadorea</taxon>
        <taxon>Rhabditida</taxon>
        <taxon>Spirurina</taxon>
        <taxon>Ascaridomorpha</taxon>
        <taxon>Ascaridoidea</taxon>
        <taxon>Anisakidae</taxon>
        <taxon>Anisakis</taxon>
        <taxon>Anisakis simplex complex</taxon>
    </lineage>
</organism>
<dbReference type="WBParaSite" id="ASIM_0000059701-mRNA-1">
    <property type="protein sequence ID" value="ASIM_0000059701-mRNA-1"/>
    <property type="gene ID" value="ASIM_0000059701"/>
</dbReference>
<dbReference type="PANTHER" id="PTHR12189:SF2">
    <property type="entry name" value="MRNA CAP GUANINE-N7 METHYLTRANSFERASE"/>
    <property type="match status" value="1"/>
</dbReference>
<evidence type="ECO:0000259" key="8">
    <source>
        <dbReference type="PROSITE" id="PS51562"/>
    </source>
</evidence>
<dbReference type="EC" id="2.1.1.56" evidence="1"/>
<reference evidence="9" key="1">
    <citation type="submission" date="2017-02" db="UniProtKB">
        <authorList>
            <consortium name="WormBaseParasite"/>
        </authorList>
    </citation>
    <scope>IDENTIFICATION</scope>
</reference>
<dbReference type="Pfam" id="PF03291">
    <property type="entry name" value="mRNA_G-N7_MeTrfase"/>
    <property type="match status" value="1"/>
</dbReference>
<evidence type="ECO:0000256" key="3">
    <source>
        <dbReference type="ARBA" id="ARBA00022679"/>
    </source>
</evidence>
<dbReference type="PROSITE" id="PS51562">
    <property type="entry name" value="RNA_CAP0_MT"/>
    <property type="match status" value="1"/>
</dbReference>
<feature type="domain" description="MRNA cap 0 methyltransferase" evidence="8">
    <location>
        <begin position="1"/>
        <end position="201"/>
    </location>
</feature>
<dbReference type="InterPro" id="IPR039753">
    <property type="entry name" value="RG7MT1"/>
</dbReference>
<dbReference type="Gene3D" id="3.40.50.150">
    <property type="entry name" value="Vaccinia Virus protein VP39"/>
    <property type="match status" value="1"/>
</dbReference>
<evidence type="ECO:0000256" key="7">
    <source>
        <dbReference type="ARBA" id="ARBA00044712"/>
    </source>
</evidence>
<evidence type="ECO:0000313" key="9">
    <source>
        <dbReference type="WBParaSite" id="ASIM_0000059701-mRNA-1"/>
    </source>
</evidence>
<dbReference type="SUPFAM" id="SSF53335">
    <property type="entry name" value="S-adenosyl-L-methionine-dependent methyltransferases"/>
    <property type="match status" value="1"/>
</dbReference>
<evidence type="ECO:0000256" key="5">
    <source>
        <dbReference type="ARBA" id="ARBA00022884"/>
    </source>
</evidence>
<comment type="catalytic activity">
    <reaction evidence="7">
        <text>a 5'-end (5'-triphosphoguanosine)-ribonucleoside in mRNA + S-adenosyl-L-methionine = a 5'-end (N(7)-methyl 5'-triphosphoguanosine)-ribonucleoside in mRNA + S-adenosyl-L-homocysteine</text>
        <dbReference type="Rhea" id="RHEA:67008"/>
        <dbReference type="Rhea" id="RHEA-COMP:17166"/>
        <dbReference type="Rhea" id="RHEA-COMP:17167"/>
        <dbReference type="ChEBI" id="CHEBI:57856"/>
        <dbReference type="ChEBI" id="CHEBI:59789"/>
        <dbReference type="ChEBI" id="CHEBI:156461"/>
        <dbReference type="ChEBI" id="CHEBI:167617"/>
        <dbReference type="EC" id="2.1.1.56"/>
    </reaction>
</comment>
<sequence length="230" mass="26720">LLEKYSSKDISFDICSCQFSFHYCFESEDKARRMIRNAIERIRPGGFFVGTLPDAERIWLNNGTNGVYSNDVVRLEYDDKEVLNDPNGKPPIFGAKFHFSLDTQVNCPEYLVHFPVIVFRLLNECGMELIYKKRFPDAIDYYLGMQEGRGLMGRMQALEPYPPFEGVRWIYLLCWECFQGTLSKSEWEVTAMYLVFAFRKKNNAKLKESICISDCFASISGLFLIVSFNF</sequence>
<dbReference type="InterPro" id="IPR004971">
    <property type="entry name" value="mRNA_G-N7_MeTrfase_dom"/>
</dbReference>
<dbReference type="GO" id="GO:0003723">
    <property type="term" value="F:RNA binding"/>
    <property type="evidence" value="ECO:0007669"/>
    <property type="project" value="UniProtKB-KW"/>
</dbReference>
<evidence type="ECO:0000256" key="1">
    <source>
        <dbReference type="ARBA" id="ARBA00011926"/>
    </source>
</evidence>
<name>A0A0M3IZB5_ANISI</name>
<proteinExistence type="predicted"/>
<dbReference type="GO" id="GO:0004482">
    <property type="term" value="F:mRNA 5'-cap (guanine-N7-)-methyltransferase activity"/>
    <property type="evidence" value="ECO:0007669"/>
    <property type="project" value="UniProtKB-EC"/>
</dbReference>
<evidence type="ECO:0000256" key="2">
    <source>
        <dbReference type="ARBA" id="ARBA00022603"/>
    </source>
</evidence>
<evidence type="ECO:0000256" key="4">
    <source>
        <dbReference type="ARBA" id="ARBA00022691"/>
    </source>
</evidence>
<dbReference type="AlphaFoldDB" id="A0A0M3IZB5"/>
<dbReference type="GO" id="GO:0005634">
    <property type="term" value="C:nucleus"/>
    <property type="evidence" value="ECO:0007669"/>
    <property type="project" value="TreeGrafter"/>
</dbReference>
<protein>
    <recommendedName>
        <fullName evidence="1">mRNA (guanine-N(7))-methyltransferase</fullName>
        <ecNumber evidence="1">2.1.1.56</ecNumber>
    </recommendedName>
</protein>
<keyword evidence="4" id="KW-0949">S-adenosyl-L-methionine</keyword>
<keyword evidence="6" id="KW-0506">mRNA capping</keyword>
<dbReference type="InterPro" id="IPR029063">
    <property type="entry name" value="SAM-dependent_MTases_sf"/>
</dbReference>
<keyword evidence="6" id="KW-0507">mRNA processing</keyword>
<keyword evidence="5" id="KW-0694">RNA-binding</keyword>
<keyword evidence="3" id="KW-0808">Transferase</keyword>
<keyword evidence="2" id="KW-0489">Methyltransferase</keyword>
<evidence type="ECO:0000256" key="6">
    <source>
        <dbReference type="ARBA" id="ARBA00023042"/>
    </source>
</evidence>
<dbReference type="PANTHER" id="PTHR12189">
    <property type="entry name" value="MRNA GUANINE-7- METHYLTRANSFERASE"/>
    <property type="match status" value="1"/>
</dbReference>